<dbReference type="AlphaFoldDB" id="A0A2P7Q0Y8"/>
<proteinExistence type="predicted"/>
<sequence>MTKNYQEYEKHLTFEEQIDLLIDRGMYVEDRKRAANILQDIGYYKLKDFTYPFASISDTYDKKLKIRYSNISFNEVIFRYNQDKDFRLSLLHSIEDIEVSIKTQIAHTLSARYGAMGYLNFSSWSNREVYNKKTIKLIEKQFKYTLRNSVKRVKKSEFEHYKIEGEFPTVWVMVDIISFGEVIKLLDCMSTANLKEISNHYRCTKNELVTWMNLIKIVRNICAHNKNGIDLKINTMPIVREEWKDFMFLFKNNAPTNRVALVICIIIYLAHEINPNSSFDNICNPIKKLINDSDHIARRYGFKNAQSISDFQDFIKNLRR</sequence>
<evidence type="ECO:0000313" key="1">
    <source>
        <dbReference type="EMBL" id="PSJ31624.1"/>
    </source>
</evidence>
<accession>A0A2P7Q0Y8</accession>
<keyword evidence="2" id="KW-1185">Reference proteome</keyword>
<dbReference type="Pfam" id="PF07751">
    <property type="entry name" value="Abi_2"/>
    <property type="match status" value="1"/>
</dbReference>
<protein>
    <recommendedName>
        <fullName evidence="3">Abortive infection bacteriophage resistance protein</fullName>
    </recommendedName>
</protein>
<dbReference type="OrthoDB" id="5363652at2"/>
<dbReference type="Proteomes" id="UP000241434">
    <property type="component" value="Unassembled WGS sequence"/>
</dbReference>
<dbReference type="PIRSF" id="PIRSF034934">
    <property type="entry name" value="AbiF_AbiD"/>
    <property type="match status" value="1"/>
</dbReference>
<evidence type="ECO:0000313" key="2">
    <source>
        <dbReference type="Proteomes" id="UP000241434"/>
    </source>
</evidence>
<name>A0A2P7Q0Y8_9FIRM</name>
<comment type="caution">
    <text evidence="1">The sequence shown here is derived from an EMBL/GenBank/DDBJ whole genome shotgun (WGS) entry which is preliminary data.</text>
</comment>
<dbReference type="EMBL" id="JYGE01000003">
    <property type="protein sequence ID" value="PSJ31624.1"/>
    <property type="molecule type" value="Genomic_DNA"/>
</dbReference>
<gene>
    <name evidence="1" type="ORF">UF10_03030</name>
</gene>
<reference evidence="1" key="1">
    <citation type="thesis" date="2015" institute="Rutgers" country="The State University of New Jersey, 14 College Farm Rd., New Brunswick, NJ, USA">
        <title>Ammonia toxicity in bacteria and its implications for treatment of and resource recovery from highly nitrogenous organic wastes.</title>
        <authorList>
            <person name="Luther A.K."/>
        </authorList>
    </citation>
    <scope>NUCLEOTIDE SEQUENCE</scope>
    <source>
        <strain evidence="1">RT-10B</strain>
    </source>
</reference>
<dbReference type="InterPro" id="IPR017034">
    <property type="entry name" value="Abi_system_AbiD/AbiF"/>
</dbReference>
<evidence type="ECO:0008006" key="3">
    <source>
        <dbReference type="Google" id="ProtNLM"/>
    </source>
</evidence>
<organism evidence="1 2">
    <name type="scientific">Peptostreptococcus russellii</name>
    <dbReference type="NCBI Taxonomy" id="215200"/>
    <lineage>
        <taxon>Bacteria</taxon>
        <taxon>Bacillati</taxon>
        <taxon>Bacillota</taxon>
        <taxon>Clostridia</taxon>
        <taxon>Peptostreptococcales</taxon>
        <taxon>Peptostreptococcaceae</taxon>
        <taxon>Peptostreptococcus</taxon>
    </lineage>
</organism>
<dbReference type="RefSeq" id="WP_106776360.1">
    <property type="nucleotide sequence ID" value="NZ_JYGE01000003.1"/>
</dbReference>
<dbReference type="InterPro" id="IPR011664">
    <property type="entry name" value="Abi_system_AbiD/AbiF-like"/>
</dbReference>